<keyword evidence="1" id="KW-0472">Membrane</keyword>
<feature type="transmembrane region" description="Helical" evidence="1">
    <location>
        <begin position="28"/>
        <end position="47"/>
    </location>
</feature>
<feature type="transmembrane region" description="Helical" evidence="1">
    <location>
        <begin position="167"/>
        <end position="185"/>
    </location>
</feature>
<feature type="transmembrane region" description="Helical" evidence="1">
    <location>
        <begin position="59"/>
        <end position="81"/>
    </location>
</feature>
<dbReference type="EMBL" id="JAZIBG010000014">
    <property type="protein sequence ID" value="MEF7613142.1"/>
    <property type="molecule type" value="Genomic_DNA"/>
</dbReference>
<accession>A0AAW9QCZ3</accession>
<name>A0AAW9QCZ3_9BURK</name>
<feature type="transmembrane region" description="Helical" evidence="1">
    <location>
        <begin position="121"/>
        <end position="139"/>
    </location>
</feature>
<keyword evidence="1" id="KW-0812">Transmembrane</keyword>
<dbReference type="Proteomes" id="UP001336250">
    <property type="component" value="Unassembled WGS sequence"/>
</dbReference>
<feature type="transmembrane region" description="Helical" evidence="1">
    <location>
        <begin position="93"/>
        <end position="115"/>
    </location>
</feature>
<feature type="transmembrane region" description="Helical" evidence="1">
    <location>
        <begin position="232"/>
        <end position="250"/>
    </location>
</feature>
<feature type="transmembrane region" description="Helical" evidence="1">
    <location>
        <begin position="256"/>
        <end position="277"/>
    </location>
</feature>
<keyword evidence="3" id="KW-1185">Reference proteome</keyword>
<evidence type="ECO:0000256" key="1">
    <source>
        <dbReference type="SAM" id="Phobius"/>
    </source>
</evidence>
<dbReference type="RefSeq" id="WP_332288089.1">
    <property type="nucleotide sequence ID" value="NZ_JAZIBG010000014.1"/>
</dbReference>
<gene>
    <name evidence="2" type="ORF">V4F39_04400</name>
</gene>
<evidence type="ECO:0000313" key="3">
    <source>
        <dbReference type="Proteomes" id="UP001336250"/>
    </source>
</evidence>
<protein>
    <submittedName>
        <fullName evidence="2">Uncharacterized protein</fullName>
    </submittedName>
</protein>
<feature type="transmembrane region" description="Helical" evidence="1">
    <location>
        <begin position="284"/>
        <end position="302"/>
    </location>
</feature>
<feature type="transmembrane region" description="Helical" evidence="1">
    <location>
        <begin position="308"/>
        <end position="329"/>
    </location>
</feature>
<proteinExistence type="predicted"/>
<comment type="caution">
    <text evidence="2">The sequence shown here is derived from an EMBL/GenBank/DDBJ whole genome shotgun (WGS) entry which is preliminary data.</text>
</comment>
<evidence type="ECO:0000313" key="2">
    <source>
        <dbReference type="EMBL" id="MEF7613142.1"/>
    </source>
</evidence>
<feature type="transmembrane region" description="Helical" evidence="1">
    <location>
        <begin position="205"/>
        <end position="223"/>
    </location>
</feature>
<reference evidence="2 3" key="1">
    <citation type="submission" date="2024-02" db="EMBL/GenBank/DDBJ databases">
        <title>Genome sequence of Aquincola sp. MAHUQ-54.</title>
        <authorList>
            <person name="Huq M.A."/>
        </authorList>
    </citation>
    <scope>NUCLEOTIDE SEQUENCE [LARGE SCALE GENOMIC DNA]</scope>
    <source>
        <strain evidence="2 3">MAHUQ-54</strain>
    </source>
</reference>
<dbReference type="AlphaFoldDB" id="A0AAW9QCZ3"/>
<organism evidence="2 3">
    <name type="scientific">Aquincola agrisoli</name>
    <dbReference type="NCBI Taxonomy" id="3119538"/>
    <lineage>
        <taxon>Bacteria</taxon>
        <taxon>Pseudomonadati</taxon>
        <taxon>Pseudomonadota</taxon>
        <taxon>Betaproteobacteria</taxon>
        <taxon>Burkholderiales</taxon>
        <taxon>Sphaerotilaceae</taxon>
        <taxon>Aquincola</taxon>
    </lineage>
</organism>
<sequence>MSALGGPAGRVATAPLAVPRRAAQRRRWFAALLAATLLPLAGLPLVALLDLPFRESTVIGLAVFIGGVCHVGSTATFYADADARRLMAPMKPRFVVLPLAAIAVSVVAVVAGGALGSGPGMLGDAVMAIFFVHLVWLYYHYQKQNYGLMSFAAAASGTRLPPGTVRIVLVPPLAGGLATIPALLADGLALPLPAWLAEQAPLWRTLAWWAYAVAAVLMVRLAWRHREVFRQPLVAVFSAASFGFFLPALLVENLDYAFWSYALAHGFQYLLMVGIVSRGAARPLAVLPAFVGAALAGGWALSRFGGNHALFVCGILLTWVHFVLDARLWKMSDAAVRSFLRGRFAFIFER</sequence>
<keyword evidence="1" id="KW-1133">Transmembrane helix</keyword>